<accession>A0A1J4N1V6</accession>
<dbReference type="Proteomes" id="UP000033772">
    <property type="component" value="Unassembled WGS sequence"/>
</dbReference>
<comment type="caution">
    <text evidence="2">The sequence shown here is derived from an EMBL/GenBank/DDBJ whole genome shotgun (WGS) entry which is preliminary data.</text>
</comment>
<protein>
    <recommendedName>
        <fullName evidence="4">Transmembrane protein</fullName>
    </recommendedName>
</protein>
<name>A0A1J4N1V6_9ACTN</name>
<keyword evidence="1" id="KW-0472">Membrane</keyword>
<gene>
    <name evidence="2" type="ORF">UG56_023020</name>
</gene>
<feature type="transmembrane region" description="Helical" evidence="1">
    <location>
        <begin position="47"/>
        <end position="70"/>
    </location>
</feature>
<dbReference type="EMBL" id="JZDQ02000040">
    <property type="protein sequence ID" value="OIJ24361.1"/>
    <property type="molecule type" value="Genomic_DNA"/>
</dbReference>
<reference evidence="2" key="1">
    <citation type="submission" date="2016-10" db="EMBL/GenBank/DDBJ databases">
        <title>Draft Genome Sequence of Nocardioides luteus Strain BAFB, an Alkane-Degrading Bacterium Isolated from JP-7 Polluted Soil.</title>
        <authorList>
            <person name="Brown L."/>
            <person name="Ruiz O.N."/>
            <person name="Gunasekera T."/>
        </authorList>
    </citation>
    <scope>NUCLEOTIDE SEQUENCE [LARGE SCALE GENOMIC DNA]</scope>
    <source>
        <strain evidence="2">BAFB</strain>
    </source>
</reference>
<keyword evidence="1" id="KW-1133">Transmembrane helix</keyword>
<keyword evidence="3" id="KW-1185">Reference proteome</keyword>
<proteinExistence type="predicted"/>
<keyword evidence="1" id="KW-0812">Transmembrane</keyword>
<evidence type="ECO:0000313" key="3">
    <source>
        <dbReference type="Proteomes" id="UP000033772"/>
    </source>
</evidence>
<sequence length="140" mass="14365">MRGRGFADPSKKTRTLRVVLAFVVLFTVSFAASTAITTSFSAGELSGMPLTAFVAAAGATFIGWLTLMVFSYSAAFRGRRPVPLAIVSLAAALVGGAACILALTASVLIGHNFAGPILALQLVWSFALGVLGFLALAGSR</sequence>
<feature type="transmembrane region" description="Helical" evidence="1">
    <location>
        <begin position="115"/>
        <end position="137"/>
    </location>
</feature>
<feature type="transmembrane region" description="Helical" evidence="1">
    <location>
        <begin position="82"/>
        <end position="109"/>
    </location>
</feature>
<dbReference type="STRING" id="1844.UG56_023020"/>
<dbReference type="AlphaFoldDB" id="A0A1J4N1V6"/>
<evidence type="ECO:0000256" key="1">
    <source>
        <dbReference type="SAM" id="Phobius"/>
    </source>
</evidence>
<evidence type="ECO:0000313" key="2">
    <source>
        <dbReference type="EMBL" id="OIJ24361.1"/>
    </source>
</evidence>
<evidence type="ECO:0008006" key="4">
    <source>
        <dbReference type="Google" id="ProtNLM"/>
    </source>
</evidence>
<organism evidence="2 3">
    <name type="scientific">Nocardioides luteus</name>
    <dbReference type="NCBI Taxonomy" id="1844"/>
    <lineage>
        <taxon>Bacteria</taxon>
        <taxon>Bacillati</taxon>
        <taxon>Actinomycetota</taxon>
        <taxon>Actinomycetes</taxon>
        <taxon>Propionibacteriales</taxon>
        <taxon>Nocardioidaceae</taxon>
        <taxon>Nocardioides</taxon>
    </lineage>
</organism>